<evidence type="ECO:0000313" key="2">
    <source>
        <dbReference type="EMBL" id="CAF0855399.1"/>
    </source>
</evidence>
<comment type="caution">
    <text evidence="2">The sequence shown here is derived from an EMBL/GenBank/DDBJ whole genome shotgun (WGS) entry which is preliminary data.</text>
</comment>
<dbReference type="EMBL" id="CAJNOL010000111">
    <property type="protein sequence ID" value="CAF0855399.1"/>
    <property type="molecule type" value="Genomic_DNA"/>
</dbReference>
<dbReference type="Proteomes" id="UP000663870">
    <property type="component" value="Unassembled WGS sequence"/>
</dbReference>
<reference evidence="2" key="1">
    <citation type="submission" date="2021-02" db="EMBL/GenBank/DDBJ databases">
        <authorList>
            <person name="Nowell W R."/>
        </authorList>
    </citation>
    <scope>NUCLEOTIDE SEQUENCE</scope>
</reference>
<feature type="compositionally biased region" description="Basic and acidic residues" evidence="1">
    <location>
        <begin position="9"/>
        <end position="23"/>
    </location>
</feature>
<protein>
    <submittedName>
        <fullName evidence="2">Uncharacterized protein</fullName>
    </submittedName>
</protein>
<dbReference type="AlphaFoldDB" id="A0A813WTR2"/>
<keyword evidence="3" id="KW-1185">Reference proteome</keyword>
<sequence length="296" mass="33627">MEENNSYTYDDHQTKNRNEGHEKHETYSYIESDSIDHFSIERHPQEETLSRTSQSFIQSVGIPIIIPKPNLNKSAPIQTTVSLHSFSSIDSSAEMAKYFPDAQTPSLSPFRHHQEDSNQQIQSTVTTITHAITDNSTIKSGPYAIPSAPITVQQSLAQPIRPSTVVEHSVQTPVETKVLSGIPSYSSQIEGLSIPQAIVNDVIVDLQTKVLNESQQQYYSDSSTQNYYESLFPIYIRSPNPTIILRSDLPRLRHTLIPDRPVIVGPLQVFHLLRNNIIHQKTRKNIEIQHRSIYRF</sequence>
<feature type="region of interest" description="Disordered" evidence="1">
    <location>
        <begin position="1"/>
        <end position="23"/>
    </location>
</feature>
<name>A0A813WTR2_9BILA</name>
<proteinExistence type="predicted"/>
<gene>
    <name evidence="2" type="ORF">JXQ802_LOCUS6909</name>
</gene>
<evidence type="ECO:0000313" key="3">
    <source>
        <dbReference type="Proteomes" id="UP000663870"/>
    </source>
</evidence>
<organism evidence="2 3">
    <name type="scientific">Rotaria sordida</name>
    <dbReference type="NCBI Taxonomy" id="392033"/>
    <lineage>
        <taxon>Eukaryota</taxon>
        <taxon>Metazoa</taxon>
        <taxon>Spiralia</taxon>
        <taxon>Gnathifera</taxon>
        <taxon>Rotifera</taxon>
        <taxon>Eurotatoria</taxon>
        <taxon>Bdelloidea</taxon>
        <taxon>Philodinida</taxon>
        <taxon>Philodinidae</taxon>
        <taxon>Rotaria</taxon>
    </lineage>
</organism>
<accession>A0A813WTR2</accession>
<evidence type="ECO:0000256" key="1">
    <source>
        <dbReference type="SAM" id="MobiDB-lite"/>
    </source>
</evidence>